<organism evidence="1">
    <name type="scientific">Tanacetum cinerariifolium</name>
    <name type="common">Dalmatian daisy</name>
    <name type="synonym">Chrysanthemum cinerariifolium</name>
    <dbReference type="NCBI Taxonomy" id="118510"/>
    <lineage>
        <taxon>Eukaryota</taxon>
        <taxon>Viridiplantae</taxon>
        <taxon>Streptophyta</taxon>
        <taxon>Embryophyta</taxon>
        <taxon>Tracheophyta</taxon>
        <taxon>Spermatophyta</taxon>
        <taxon>Magnoliopsida</taxon>
        <taxon>eudicotyledons</taxon>
        <taxon>Gunneridae</taxon>
        <taxon>Pentapetalae</taxon>
        <taxon>asterids</taxon>
        <taxon>campanulids</taxon>
        <taxon>Asterales</taxon>
        <taxon>Asteraceae</taxon>
        <taxon>Asteroideae</taxon>
        <taxon>Anthemideae</taxon>
        <taxon>Anthemidinae</taxon>
        <taxon>Tanacetum</taxon>
    </lineage>
</organism>
<proteinExistence type="predicted"/>
<evidence type="ECO:0000313" key="1">
    <source>
        <dbReference type="EMBL" id="GEU86355.1"/>
    </source>
</evidence>
<sequence>MLQTCLLFMIKYLKLKGVMDLFDKLDDGDVVPAEVVDEDMIEMAKEAVDMDESKYAVDPVDYGDVFPDEMVAEEAVDIVDDGDVVLDEVVVEVVLKEMLEDEAWSIKGK</sequence>
<protein>
    <submittedName>
        <fullName evidence="1">Uncharacterized protein</fullName>
    </submittedName>
</protein>
<dbReference type="AlphaFoldDB" id="A0A6L2NP41"/>
<gene>
    <name evidence="1" type="ORF">Tci_058333</name>
</gene>
<comment type="caution">
    <text evidence="1">The sequence shown here is derived from an EMBL/GenBank/DDBJ whole genome shotgun (WGS) entry which is preliminary data.</text>
</comment>
<dbReference type="EMBL" id="BKCJ010009305">
    <property type="protein sequence ID" value="GEU86355.1"/>
    <property type="molecule type" value="Genomic_DNA"/>
</dbReference>
<reference evidence="1" key="1">
    <citation type="journal article" date="2019" name="Sci. Rep.">
        <title>Draft genome of Tanacetum cinerariifolium, the natural source of mosquito coil.</title>
        <authorList>
            <person name="Yamashiro T."/>
            <person name="Shiraishi A."/>
            <person name="Satake H."/>
            <person name="Nakayama K."/>
        </authorList>
    </citation>
    <scope>NUCLEOTIDE SEQUENCE</scope>
</reference>
<name>A0A6L2NP41_TANCI</name>
<accession>A0A6L2NP41</accession>